<feature type="transmembrane region" description="Helical" evidence="6">
    <location>
        <begin position="424"/>
        <end position="442"/>
    </location>
</feature>
<feature type="transmembrane region" description="Helical" evidence="6">
    <location>
        <begin position="26"/>
        <end position="46"/>
    </location>
</feature>
<evidence type="ECO:0000313" key="8">
    <source>
        <dbReference type="EMBL" id="MBR7833323.1"/>
    </source>
</evidence>
<evidence type="ECO:0000313" key="9">
    <source>
        <dbReference type="Proteomes" id="UP000675781"/>
    </source>
</evidence>
<dbReference type="InterPro" id="IPR036259">
    <property type="entry name" value="MFS_trans_sf"/>
</dbReference>
<feature type="region of interest" description="Disordered" evidence="5">
    <location>
        <begin position="1"/>
        <end position="21"/>
    </location>
</feature>
<dbReference type="EMBL" id="JAGSOG010000027">
    <property type="protein sequence ID" value="MBR7833323.1"/>
    <property type="molecule type" value="Genomic_DNA"/>
</dbReference>
<evidence type="ECO:0000256" key="3">
    <source>
        <dbReference type="ARBA" id="ARBA00022989"/>
    </source>
</evidence>
<feature type="transmembrane region" description="Helical" evidence="6">
    <location>
        <begin position="123"/>
        <end position="144"/>
    </location>
</feature>
<dbReference type="SUPFAM" id="SSF103473">
    <property type="entry name" value="MFS general substrate transporter"/>
    <property type="match status" value="1"/>
</dbReference>
<dbReference type="AlphaFoldDB" id="A0A941IQW1"/>
<dbReference type="PROSITE" id="PS50850">
    <property type="entry name" value="MFS"/>
    <property type="match status" value="1"/>
</dbReference>
<feature type="domain" description="Major facilitator superfamily (MFS) profile" evidence="7">
    <location>
        <begin position="30"/>
        <end position="524"/>
    </location>
</feature>
<sequence>MESEHTETPGTPPISSSAAPSAPDTLTGWTLAAACLAVCVAQIALAMPATLNGLFQADLHPVGTQLTWISDAFLLPTAVLELTFGVLGDLFGRRRLLLFGGTFIVIGAIVSATAGAVHQLWAGQALTGLGAAALFPTTLAAIAAGTSQGRGRARGIASWSGALAVGAMAAPLLGGLAGTYGSWQDAFTVLAILGGLSVLLSLRAANSSAPEGRSLDWGGQITLAVGLFALLYAVIDGGNVGWSAPAVIGGFLAAAVFLGLFLLAEHRAVAPMLRLDLFRNPAFAGAAAVALVGMFTYLGTAYSISIRMSAVQGQSSLRTSVPFLLLNGATPLLGPVMVRALQRVDPRLLLGGSLVLMAIGDFWLAALPVSDTTIPSLLGPFILVGVGFAGTLNAITAAAVNTVPLRLAGMASGATSMMRDFGQTLGPAIIGSIALGHAAASFSSRLASAGLSAQQLGAVTAVNQAGGTLAVVAVGGAEPHSPVAAGLPSAVAALGQGYSIGFVVCGVSALIAALVAVLLVRGLGSRQETLEAVPAALAA</sequence>
<evidence type="ECO:0000256" key="2">
    <source>
        <dbReference type="ARBA" id="ARBA00022692"/>
    </source>
</evidence>
<dbReference type="GO" id="GO:0022857">
    <property type="term" value="F:transmembrane transporter activity"/>
    <property type="evidence" value="ECO:0007669"/>
    <property type="project" value="InterPro"/>
</dbReference>
<dbReference type="GO" id="GO:0005886">
    <property type="term" value="C:plasma membrane"/>
    <property type="evidence" value="ECO:0007669"/>
    <property type="project" value="UniProtKB-SubCell"/>
</dbReference>
<protein>
    <submittedName>
        <fullName evidence="8">MFS transporter</fullName>
    </submittedName>
</protein>
<evidence type="ECO:0000259" key="7">
    <source>
        <dbReference type="PROSITE" id="PS50850"/>
    </source>
</evidence>
<gene>
    <name evidence="8" type="ORF">KDL01_08600</name>
</gene>
<proteinExistence type="predicted"/>
<reference evidence="8" key="1">
    <citation type="submission" date="2021-04" db="EMBL/GenBank/DDBJ databases">
        <title>Genome based classification of Actinospica acidithermotolerans sp. nov., an actinobacterium isolated from an Indonesian hot spring.</title>
        <authorList>
            <person name="Kusuma A.B."/>
            <person name="Putra K.E."/>
            <person name="Nafisah S."/>
            <person name="Loh J."/>
            <person name="Nouioui I."/>
            <person name="Goodfellow M."/>
        </authorList>
    </citation>
    <scope>NUCLEOTIDE SEQUENCE</scope>
    <source>
        <strain evidence="8">CSCA 57</strain>
    </source>
</reference>
<dbReference type="InterPro" id="IPR020846">
    <property type="entry name" value="MFS_dom"/>
</dbReference>
<accession>A0A941IQW1</accession>
<comment type="caution">
    <text evidence="8">The sequence shown here is derived from an EMBL/GenBank/DDBJ whole genome shotgun (WGS) entry which is preliminary data.</text>
</comment>
<feature type="transmembrane region" description="Helical" evidence="6">
    <location>
        <begin position="381"/>
        <end position="403"/>
    </location>
</feature>
<keyword evidence="9" id="KW-1185">Reference proteome</keyword>
<feature type="transmembrane region" description="Helical" evidence="6">
    <location>
        <begin position="156"/>
        <end position="180"/>
    </location>
</feature>
<feature type="transmembrane region" description="Helical" evidence="6">
    <location>
        <begin position="217"/>
        <end position="235"/>
    </location>
</feature>
<evidence type="ECO:0000256" key="1">
    <source>
        <dbReference type="ARBA" id="ARBA00004651"/>
    </source>
</evidence>
<keyword evidence="4 6" id="KW-0472">Membrane</keyword>
<feature type="transmembrane region" description="Helical" evidence="6">
    <location>
        <begin position="348"/>
        <end position="369"/>
    </location>
</feature>
<feature type="transmembrane region" description="Helical" evidence="6">
    <location>
        <begin position="324"/>
        <end position="341"/>
    </location>
</feature>
<dbReference type="PANTHER" id="PTHR42718">
    <property type="entry name" value="MAJOR FACILITATOR SUPERFAMILY MULTIDRUG TRANSPORTER MFSC"/>
    <property type="match status" value="1"/>
</dbReference>
<dbReference type="PANTHER" id="PTHR42718:SF49">
    <property type="entry name" value="EXPORT PROTEIN"/>
    <property type="match status" value="1"/>
</dbReference>
<feature type="transmembrane region" description="Helical" evidence="6">
    <location>
        <begin position="96"/>
        <end position="117"/>
    </location>
</feature>
<dbReference type="Proteomes" id="UP000675781">
    <property type="component" value="Unassembled WGS sequence"/>
</dbReference>
<dbReference type="RefSeq" id="WP_212527845.1">
    <property type="nucleotide sequence ID" value="NZ_JAGSOG010000027.1"/>
</dbReference>
<name>A0A941IQW1_9ACTN</name>
<keyword evidence="3 6" id="KW-1133">Transmembrane helix</keyword>
<evidence type="ECO:0000256" key="4">
    <source>
        <dbReference type="ARBA" id="ARBA00023136"/>
    </source>
</evidence>
<feature type="transmembrane region" description="Helical" evidence="6">
    <location>
        <begin position="241"/>
        <end position="263"/>
    </location>
</feature>
<dbReference type="CDD" id="cd17321">
    <property type="entry name" value="MFS_MMR_MDR_like"/>
    <property type="match status" value="1"/>
</dbReference>
<feature type="transmembrane region" description="Helical" evidence="6">
    <location>
        <begin position="66"/>
        <end position="84"/>
    </location>
</feature>
<comment type="subcellular location">
    <subcellularLocation>
        <location evidence="1">Cell membrane</location>
        <topology evidence="1">Multi-pass membrane protein</topology>
    </subcellularLocation>
</comment>
<keyword evidence="2 6" id="KW-0812">Transmembrane</keyword>
<evidence type="ECO:0000256" key="6">
    <source>
        <dbReference type="SAM" id="Phobius"/>
    </source>
</evidence>
<feature type="transmembrane region" description="Helical" evidence="6">
    <location>
        <begin position="498"/>
        <end position="520"/>
    </location>
</feature>
<dbReference type="Pfam" id="PF07690">
    <property type="entry name" value="MFS_1"/>
    <property type="match status" value="1"/>
</dbReference>
<dbReference type="InterPro" id="IPR011701">
    <property type="entry name" value="MFS"/>
</dbReference>
<feature type="transmembrane region" description="Helical" evidence="6">
    <location>
        <begin position="283"/>
        <end position="304"/>
    </location>
</feature>
<feature type="transmembrane region" description="Helical" evidence="6">
    <location>
        <begin position="186"/>
        <end position="205"/>
    </location>
</feature>
<evidence type="ECO:0000256" key="5">
    <source>
        <dbReference type="SAM" id="MobiDB-lite"/>
    </source>
</evidence>
<dbReference type="Gene3D" id="1.20.1250.20">
    <property type="entry name" value="MFS general substrate transporter like domains"/>
    <property type="match status" value="2"/>
</dbReference>
<organism evidence="8 9">
    <name type="scientific">Actinospica durhamensis</name>
    <dbReference type="NCBI Taxonomy" id="1508375"/>
    <lineage>
        <taxon>Bacteria</taxon>
        <taxon>Bacillati</taxon>
        <taxon>Actinomycetota</taxon>
        <taxon>Actinomycetes</taxon>
        <taxon>Catenulisporales</taxon>
        <taxon>Actinospicaceae</taxon>
        <taxon>Actinospica</taxon>
    </lineage>
</organism>